<gene>
    <name evidence="1" type="ORF">CHGG_04535</name>
</gene>
<evidence type="ECO:0000313" key="2">
    <source>
        <dbReference type="Proteomes" id="UP000001056"/>
    </source>
</evidence>
<keyword evidence="2" id="KW-1185">Reference proteome</keyword>
<dbReference type="OMA" id="LTMMERC"/>
<name>Q2H111_CHAGB</name>
<dbReference type="Pfam" id="PF13374">
    <property type="entry name" value="TPR_10"/>
    <property type="match status" value="2"/>
</dbReference>
<dbReference type="HOGENOM" id="CLU_000288_125_11_1"/>
<proteinExistence type="predicted"/>
<dbReference type="PANTHER" id="PTHR46082:SF11">
    <property type="entry name" value="AAA+ ATPASE DOMAIN-CONTAINING PROTEIN-RELATED"/>
    <property type="match status" value="1"/>
</dbReference>
<dbReference type="OrthoDB" id="427518at2759"/>
<dbReference type="RefSeq" id="XP_001223749.1">
    <property type="nucleotide sequence ID" value="XM_001223748.1"/>
</dbReference>
<evidence type="ECO:0000313" key="1">
    <source>
        <dbReference type="EMBL" id="EAQ87916.1"/>
    </source>
</evidence>
<dbReference type="Proteomes" id="UP000001056">
    <property type="component" value="Unassembled WGS sequence"/>
</dbReference>
<accession>Q2H111</accession>
<organism evidence="1 2">
    <name type="scientific">Chaetomium globosum (strain ATCC 6205 / CBS 148.51 / DSM 1962 / NBRC 6347 / NRRL 1970)</name>
    <name type="common">Soil fungus</name>
    <dbReference type="NCBI Taxonomy" id="306901"/>
    <lineage>
        <taxon>Eukaryota</taxon>
        <taxon>Fungi</taxon>
        <taxon>Dikarya</taxon>
        <taxon>Ascomycota</taxon>
        <taxon>Pezizomycotina</taxon>
        <taxon>Sordariomycetes</taxon>
        <taxon>Sordariomycetidae</taxon>
        <taxon>Sordariales</taxon>
        <taxon>Chaetomiaceae</taxon>
        <taxon>Chaetomium</taxon>
    </lineage>
</organism>
<dbReference type="InParanoid" id="Q2H111"/>
<dbReference type="AlphaFoldDB" id="Q2H111"/>
<protein>
    <recommendedName>
        <fullName evidence="3">Kinesin light chain</fullName>
    </recommendedName>
</protein>
<dbReference type="STRING" id="306901.Q2H111"/>
<dbReference type="eggNOG" id="KOG1840">
    <property type="taxonomic scope" value="Eukaryota"/>
</dbReference>
<dbReference type="InterPro" id="IPR053137">
    <property type="entry name" value="NLR-like"/>
</dbReference>
<dbReference type="SUPFAM" id="SSF48452">
    <property type="entry name" value="TPR-like"/>
    <property type="match status" value="1"/>
</dbReference>
<evidence type="ECO:0008006" key="3">
    <source>
        <dbReference type="Google" id="ProtNLM"/>
    </source>
</evidence>
<dbReference type="PANTHER" id="PTHR46082">
    <property type="entry name" value="ATP/GTP-BINDING PROTEIN-RELATED"/>
    <property type="match status" value="1"/>
</dbReference>
<dbReference type="VEuPathDB" id="FungiDB:CHGG_04535"/>
<dbReference type="EMBL" id="CH408032">
    <property type="protein sequence ID" value="EAQ87916.1"/>
    <property type="molecule type" value="Genomic_DNA"/>
</dbReference>
<dbReference type="GeneID" id="4392473"/>
<dbReference type="InterPro" id="IPR011990">
    <property type="entry name" value="TPR-like_helical_dom_sf"/>
</dbReference>
<sequence>MGNLASTYRNQGRWKEAEALEVQVMETRKRMLGEEHPDTLASMNNLAFTWKGIGRDGDALGLLQTCFDLQQQVLGEAHPSTVSTLSALEAWLEENEQPVV</sequence>
<reference evidence="2" key="1">
    <citation type="journal article" date="2015" name="Genome Announc.">
        <title>Draft genome sequence of the cellulolytic fungus Chaetomium globosum.</title>
        <authorList>
            <person name="Cuomo C.A."/>
            <person name="Untereiner W.A."/>
            <person name="Ma L.-J."/>
            <person name="Grabherr M."/>
            <person name="Birren B.W."/>
        </authorList>
    </citation>
    <scope>NUCLEOTIDE SEQUENCE [LARGE SCALE GENOMIC DNA]</scope>
    <source>
        <strain evidence="2">ATCC 6205 / CBS 148.51 / DSM 1962 / NBRC 6347 / NRRL 1970</strain>
    </source>
</reference>
<dbReference type="Gene3D" id="1.25.40.10">
    <property type="entry name" value="Tetratricopeptide repeat domain"/>
    <property type="match status" value="1"/>
</dbReference>